<dbReference type="AlphaFoldDB" id="A0A3M8LE73"/>
<organism evidence="10 11">
    <name type="scientific">Cryobacterium tepidiphilum</name>
    <dbReference type="NCBI Taxonomy" id="2486026"/>
    <lineage>
        <taxon>Bacteria</taxon>
        <taxon>Bacillati</taxon>
        <taxon>Actinomycetota</taxon>
        <taxon>Actinomycetes</taxon>
        <taxon>Micrococcales</taxon>
        <taxon>Microbacteriaceae</taxon>
        <taxon>Cryobacterium</taxon>
    </lineage>
</organism>
<feature type="transmembrane region" description="Helical" evidence="9">
    <location>
        <begin position="36"/>
        <end position="57"/>
    </location>
</feature>
<dbReference type="Proteomes" id="UP000279859">
    <property type="component" value="Unassembled WGS sequence"/>
</dbReference>
<sequence>MPPGLRLAAAWSWRFLIVCGAVAVLIFLVIELRLIVIPVLVAVLVAALLVPVVTFLTRHRWPRGLAVALVLLGSLAIVGGLITLAATQIAQGSQGFSARLVIAYEGLKEFLLTSPLHLTEAQINDFVAQGLDSVQNESAVFVSGALSVGTSLGHLVAGLLLTLFCLLFILVDGANIWAWVVRIFPRNARAAIDGAGRAGWETLGNFARVQILVATIDAIGIGLGAVIIGVPMAIPIAILVLLGSFIPIVGAVVTGAVAVVIALLFLGPVPALFMLAVVLFVQEVEGHVLQPLIMGTAVKVHPLAVVLAVATGSLLAGIPGALFAVPIAAVLNVMVGYISSGAWRGVPPPAGPPAPLWRTVPQSLPRFRSPGRDARRVERTDPEATTEATPTDATPARRAPDSGSTTDD</sequence>
<dbReference type="Pfam" id="PF01594">
    <property type="entry name" value="AI-2E_transport"/>
    <property type="match status" value="1"/>
</dbReference>
<dbReference type="GO" id="GO:0005886">
    <property type="term" value="C:plasma membrane"/>
    <property type="evidence" value="ECO:0007669"/>
    <property type="project" value="UniProtKB-SubCell"/>
</dbReference>
<dbReference type="PANTHER" id="PTHR21716:SF53">
    <property type="entry name" value="PERMEASE PERM-RELATED"/>
    <property type="match status" value="1"/>
</dbReference>
<evidence type="ECO:0000256" key="7">
    <source>
        <dbReference type="ARBA" id="ARBA00023136"/>
    </source>
</evidence>
<evidence type="ECO:0000256" key="6">
    <source>
        <dbReference type="ARBA" id="ARBA00022989"/>
    </source>
</evidence>
<evidence type="ECO:0000256" key="1">
    <source>
        <dbReference type="ARBA" id="ARBA00004651"/>
    </source>
</evidence>
<dbReference type="PANTHER" id="PTHR21716">
    <property type="entry name" value="TRANSMEMBRANE PROTEIN"/>
    <property type="match status" value="1"/>
</dbReference>
<feature type="compositionally biased region" description="Basic and acidic residues" evidence="8">
    <location>
        <begin position="370"/>
        <end position="382"/>
    </location>
</feature>
<evidence type="ECO:0000256" key="8">
    <source>
        <dbReference type="SAM" id="MobiDB-lite"/>
    </source>
</evidence>
<evidence type="ECO:0000256" key="3">
    <source>
        <dbReference type="ARBA" id="ARBA00022448"/>
    </source>
</evidence>
<feature type="transmembrane region" description="Helical" evidence="9">
    <location>
        <begin position="248"/>
        <end position="281"/>
    </location>
</feature>
<comment type="similarity">
    <text evidence="2">Belongs to the autoinducer-2 exporter (AI-2E) (TC 2.A.86) family.</text>
</comment>
<comment type="subcellular location">
    <subcellularLocation>
        <location evidence="1">Cell membrane</location>
        <topology evidence="1">Multi-pass membrane protein</topology>
    </subcellularLocation>
</comment>
<protein>
    <submittedName>
        <fullName evidence="10">AI-2E family transporter</fullName>
    </submittedName>
</protein>
<keyword evidence="7 9" id="KW-0472">Membrane</keyword>
<keyword evidence="5 9" id="KW-0812">Transmembrane</keyword>
<comment type="caution">
    <text evidence="10">The sequence shown here is derived from an EMBL/GenBank/DDBJ whole genome shotgun (WGS) entry which is preliminary data.</text>
</comment>
<keyword evidence="11" id="KW-1185">Reference proteome</keyword>
<keyword evidence="4" id="KW-1003">Cell membrane</keyword>
<feature type="compositionally biased region" description="Low complexity" evidence="8">
    <location>
        <begin position="383"/>
        <end position="397"/>
    </location>
</feature>
<dbReference type="InterPro" id="IPR002549">
    <property type="entry name" value="AI-2E-like"/>
</dbReference>
<feature type="region of interest" description="Disordered" evidence="8">
    <location>
        <begin position="354"/>
        <end position="408"/>
    </location>
</feature>
<gene>
    <name evidence="10" type="ORF">EEJ31_06025</name>
</gene>
<evidence type="ECO:0000256" key="4">
    <source>
        <dbReference type="ARBA" id="ARBA00022475"/>
    </source>
</evidence>
<dbReference type="OrthoDB" id="9784366at2"/>
<evidence type="ECO:0000256" key="2">
    <source>
        <dbReference type="ARBA" id="ARBA00009773"/>
    </source>
</evidence>
<feature type="transmembrane region" description="Helical" evidence="9">
    <location>
        <begin position="155"/>
        <end position="180"/>
    </location>
</feature>
<dbReference type="EMBL" id="RDSR01000007">
    <property type="protein sequence ID" value="RNE63853.1"/>
    <property type="molecule type" value="Genomic_DNA"/>
</dbReference>
<evidence type="ECO:0000313" key="11">
    <source>
        <dbReference type="Proteomes" id="UP000279859"/>
    </source>
</evidence>
<feature type="transmembrane region" description="Helical" evidence="9">
    <location>
        <begin position="12"/>
        <end position="30"/>
    </location>
</feature>
<evidence type="ECO:0000256" key="5">
    <source>
        <dbReference type="ARBA" id="ARBA00022692"/>
    </source>
</evidence>
<reference evidence="10 11" key="1">
    <citation type="submission" date="2018-11" db="EMBL/GenBank/DDBJ databases">
        <title>Cryobacterium sp. nov., isolated from rhizosphere soil of lettuce.</title>
        <authorList>
            <person name="Wang Y."/>
        </authorList>
    </citation>
    <scope>NUCLEOTIDE SEQUENCE [LARGE SCALE GENOMIC DNA]</scope>
    <source>
        <strain evidence="10 11">NEAU-85</strain>
    </source>
</reference>
<proteinExistence type="inferred from homology"/>
<name>A0A3M8LE73_9MICO</name>
<evidence type="ECO:0000313" key="10">
    <source>
        <dbReference type="EMBL" id="RNE63853.1"/>
    </source>
</evidence>
<accession>A0A3M8LE73</accession>
<dbReference type="GO" id="GO:0055085">
    <property type="term" value="P:transmembrane transport"/>
    <property type="evidence" value="ECO:0007669"/>
    <property type="project" value="TreeGrafter"/>
</dbReference>
<keyword evidence="3" id="KW-0813">Transport</keyword>
<feature type="transmembrane region" description="Helical" evidence="9">
    <location>
        <begin position="64"/>
        <end position="86"/>
    </location>
</feature>
<evidence type="ECO:0000256" key="9">
    <source>
        <dbReference type="SAM" id="Phobius"/>
    </source>
</evidence>
<keyword evidence="6 9" id="KW-1133">Transmembrane helix</keyword>